<keyword evidence="4" id="KW-1185">Reference proteome</keyword>
<evidence type="ECO:0000313" key="4">
    <source>
        <dbReference type="Proteomes" id="UP001432322"/>
    </source>
</evidence>
<dbReference type="Proteomes" id="UP001432322">
    <property type="component" value="Unassembled WGS sequence"/>
</dbReference>
<dbReference type="InterPro" id="IPR001254">
    <property type="entry name" value="Trypsin_dom"/>
</dbReference>
<dbReference type="Pfam" id="PF00089">
    <property type="entry name" value="Trypsin"/>
    <property type="match status" value="1"/>
</dbReference>
<feature type="domain" description="Peptidase S1" evidence="2">
    <location>
        <begin position="1"/>
        <end position="126"/>
    </location>
</feature>
<dbReference type="PANTHER" id="PTHR24250:SF27">
    <property type="entry name" value="ELASTASE 2 LIKE"/>
    <property type="match status" value="1"/>
</dbReference>
<dbReference type="SMART" id="SM00020">
    <property type="entry name" value="Tryp_SPc"/>
    <property type="match status" value="1"/>
</dbReference>
<dbReference type="InterPro" id="IPR009003">
    <property type="entry name" value="Peptidase_S1_PA"/>
</dbReference>
<comment type="caution">
    <text evidence="3">The sequence shown here is derived from an EMBL/GenBank/DDBJ whole genome shotgun (WGS) entry which is preliminary data.</text>
</comment>
<evidence type="ECO:0000313" key="3">
    <source>
        <dbReference type="EMBL" id="GMT26901.1"/>
    </source>
</evidence>
<dbReference type="EMBL" id="BTSY01000005">
    <property type="protein sequence ID" value="GMT26901.1"/>
    <property type="molecule type" value="Genomic_DNA"/>
</dbReference>
<evidence type="ECO:0000256" key="1">
    <source>
        <dbReference type="ARBA" id="ARBA00023157"/>
    </source>
</evidence>
<sequence length="126" mass="14158">QLINVKSIYKHPSYSPATKLDNVVLIQLKDNFKFNDYVKPICLPEDDDDVLTPNLKGWVVGWGYQKNGGSVQNSPMQAKFNIDLNDVCQITWSRNIYNSELCAGEGDKTVCNYDEGDPLMIQSPNG</sequence>
<name>A0AAV5W7Y1_9BILA</name>
<dbReference type="AlphaFoldDB" id="A0AAV5W7Y1"/>
<dbReference type="PANTHER" id="PTHR24250">
    <property type="entry name" value="CHYMOTRYPSIN-RELATED"/>
    <property type="match status" value="1"/>
</dbReference>
<feature type="non-terminal residue" evidence="3">
    <location>
        <position position="126"/>
    </location>
</feature>
<reference evidence="3" key="1">
    <citation type="submission" date="2023-10" db="EMBL/GenBank/DDBJ databases">
        <title>Genome assembly of Pristionchus species.</title>
        <authorList>
            <person name="Yoshida K."/>
            <person name="Sommer R.J."/>
        </authorList>
    </citation>
    <scope>NUCLEOTIDE SEQUENCE</scope>
    <source>
        <strain evidence="3">RS5133</strain>
    </source>
</reference>
<dbReference type="GO" id="GO:0004252">
    <property type="term" value="F:serine-type endopeptidase activity"/>
    <property type="evidence" value="ECO:0007669"/>
    <property type="project" value="InterPro"/>
</dbReference>
<accession>A0AAV5W7Y1</accession>
<dbReference type="GO" id="GO:0006508">
    <property type="term" value="P:proteolysis"/>
    <property type="evidence" value="ECO:0007669"/>
    <property type="project" value="InterPro"/>
</dbReference>
<dbReference type="InterPro" id="IPR043504">
    <property type="entry name" value="Peptidase_S1_PA_chymotrypsin"/>
</dbReference>
<organism evidence="3 4">
    <name type="scientific">Pristionchus fissidentatus</name>
    <dbReference type="NCBI Taxonomy" id="1538716"/>
    <lineage>
        <taxon>Eukaryota</taxon>
        <taxon>Metazoa</taxon>
        <taxon>Ecdysozoa</taxon>
        <taxon>Nematoda</taxon>
        <taxon>Chromadorea</taxon>
        <taxon>Rhabditida</taxon>
        <taxon>Rhabditina</taxon>
        <taxon>Diplogasteromorpha</taxon>
        <taxon>Diplogasteroidea</taxon>
        <taxon>Neodiplogasteridae</taxon>
        <taxon>Pristionchus</taxon>
    </lineage>
</organism>
<dbReference type="PROSITE" id="PS50240">
    <property type="entry name" value="TRYPSIN_DOM"/>
    <property type="match status" value="1"/>
</dbReference>
<gene>
    <name evidence="3" type="ORF">PFISCL1PPCAC_18198</name>
</gene>
<proteinExistence type="predicted"/>
<dbReference type="Gene3D" id="2.40.10.10">
    <property type="entry name" value="Trypsin-like serine proteases"/>
    <property type="match status" value="1"/>
</dbReference>
<protein>
    <recommendedName>
        <fullName evidence="2">Peptidase S1 domain-containing protein</fullName>
    </recommendedName>
</protein>
<feature type="non-terminal residue" evidence="3">
    <location>
        <position position="1"/>
    </location>
</feature>
<evidence type="ECO:0000259" key="2">
    <source>
        <dbReference type="PROSITE" id="PS50240"/>
    </source>
</evidence>
<keyword evidence="1" id="KW-1015">Disulfide bond</keyword>
<dbReference type="SUPFAM" id="SSF50494">
    <property type="entry name" value="Trypsin-like serine proteases"/>
    <property type="match status" value="1"/>
</dbReference>